<dbReference type="NCBIfam" id="NF004829">
    <property type="entry name" value="PRK06183.1-3"/>
    <property type="match status" value="1"/>
</dbReference>
<protein>
    <submittedName>
        <fullName evidence="3">Bifunctional 3-(3-hydroxy-phenyl)propionate/3-hydroxycinnamic acid hydroxylase</fullName>
    </submittedName>
</protein>
<dbReference type="PRINTS" id="PR00420">
    <property type="entry name" value="RNGMNOXGNASE"/>
</dbReference>
<dbReference type="InterPro" id="IPR036188">
    <property type="entry name" value="FAD/NAD-bd_sf"/>
</dbReference>
<dbReference type="Gene3D" id="3.30.70.2450">
    <property type="match status" value="1"/>
</dbReference>
<evidence type="ECO:0000313" key="4">
    <source>
        <dbReference type="Proteomes" id="UP000582646"/>
    </source>
</evidence>
<dbReference type="EMBL" id="JAAXOQ010000042">
    <property type="protein sequence ID" value="NKY20774.1"/>
    <property type="molecule type" value="Genomic_DNA"/>
</dbReference>
<dbReference type="Proteomes" id="UP000582646">
    <property type="component" value="Unassembled WGS sequence"/>
</dbReference>
<keyword evidence="4" id="KW-1185">Reference proteome</keyword>
<dbReference type="AlphaFoldDB" id="A0A846X5R2"/>
<dbReference type="GO" id="GO:0019622">
    <property type="term" value="P:3-(3-hydroxy)phenylpropionate catabolic process"/>
    <property type="evidence" value="ECO:0007669"/>
    <property type="project" value="TreeGrafter"/>
</dbReference>
<reference evidence="3 4" key="1">
    <citation type="submission" date="2020-04" db="EMBL/GenBank/DDBJ databases">
        <title>MicrobeNet Type strains.</title>
        <authorList>
            <person name="Nicholson A.C."/>
        </authorList>
    </citation>
    <scope>NUCLEOTIDE SEQUENCE [LARGE SCALE GENOMIC DNA]</scope>
    <source>
        <strain evidence="3 4">DSM 44113</strain>
    </source>
</reference>
<dbReference type="InterPro" id="IPR050631">
    <property type="entry name" value="PheA/TfdB_FAD_monoxygenase"/>
</dbReference>
<dbReference type="Gene3D" id="3.50.50.60">
    <property type="entry name" value="FAD/NAD(P)-binding domain"/>
    <property type="match status" value="1"/>
</dbReference>
<sequence length="534" mass="56965">MGGAVTGVRKSPVVIIGAGPTGLTAAALLADHGVASVVLERWNDVYPQPRAVHLDDEVYTVLDRLGLAAEFAAMSRPARGMRLVTDSLEVIAELPRDSEIGVHGFPAASMFDQPELERLLRAAVARRSHLVSLRGGVEVESVTQGDDSVTVHATDRDTGEPVVVEGGYVLGCDGAGSRTRSAIGAQWRDLGFSQRWLVIDIETAVELGQWEGVQQVCDTRRAATYMRIGDSRYRWEFQLLDGESASDYRDLAALVPLLRPWLGDHDDSDLRLIRCAEYTFNARVADRWRERRIFLLGDAAHLTPPFIGQGMGAGIRDAANLSWKLAAVLAGGVPPASLDSYESERTPHVVGLIRLAVMIGATMTGGGRAGDTLRRTFAPLLAHVPAFVSRLTDSATPPLSQSYFVRRVGVGAALPRPLRGSIGADGLAGTLVPNSELPSAGAGVRGEPGHFTLISLDAPTDEQWFEIARRGASILQTEESSGLGEWLLSHRARAAVVRPDGVVMAAGTGVSKVYTQVPTVPRDPGDARLGAGSG</sequence>
<dbReference type="PANTHER" id="PTHR43476:SF3">
    <property type="entry name" value="FAD-BINDING MONOOXYGENASE"/>
    <property type="match status" value="1"/>
</dbReference>
<name>A0A846X5R2_9ACTN</name>
<keyword evidence="1" id="KW-0560">Oxidoreductase</keyword>
<evidence type="ECO:0000313" key="3">
    <source>
        <dbReference type="EMBL" id="NKY20774.1"/>
    </source>
</evidence>
<proteinExistence type="predicted"/>
<evidence type="ECO:0000256" key="1">
    <source>
        <dbReference type="ARBA" id="ARBA00023002"/>
    </source>
</evidence>
<dbReference type="InterPro" id="IPR002938">
    <property type="entry name" value="FAD-bd"/>
</dbReference>
<feature type="domain" description="FAD-binding" evidence="2">
    <location>
        <begin position="11"/>
        <end position="354"/>
    </location>
</feature>
<gene>
    <name evidence="3" type="ORF">HF999_20675</name>
</gene>
<dbReference type="Pfam" id="PF01494">
    <property type="entry name" value="FAD_binding_3"/>
    <property type="match status" value="1"/>
</dbReference>
<comment type="caution">
    <text evidence="3">The sequence shown here is derived from an EMBL/GenBank/DDBJ whole genome shotgun (WGS) entry which is preliminary data.</text>
</comment>
<dbReference type="PANTHER" id="PTHR43476">
    <property type="entry name" value="3-(3-HYDROXY-PHENYL)PROPIONATE/3-HYDROXYCINNAMIC ACID HYDROXYLASE"/>
    <property type="match status" value="1"/>
</dbReference>
<dbReference type="SUPFAM" id="SSF51905">
    <property type="entry name" value="FAD/NAD(P)-binding domain"/>
    <property type="match status" value="1"/>
</dbReference>
<dbReference type="GO" id="GO:0008688">
    <property type="term" value="F:3-(3-hydroxyphenyl)propionate hydroxylase activity"/>
    <property type="evidence" value="ECO:0007669"/>
    <property type="project" value="TreeGrafter"/>
</dbReference>
<dbReference type="GO" id="GO:0071949">
    <property type="term" value="F:FAD binding"/>
    <property type="evidence" value="ECO:0007669"/>
    <property type="project" value="InterPro"/>
</dbReference>
<accession>A0A846X5R2</accession>
<evidence type="ECO:0000259" key="2">
    <source>
        <dbReference type="Pfam" id="PF01494"/>
    </source>
</evidence>
<organism evidence="3 4">
    <name type="scientific">Tsukamurella spumae</name>
    <dbReference type="NCBI Taxonomy" id="44753"/>
    <lineage>
        <taxon>Bacteria</taxon>
        <taxon>Bacillati</taxon>
        <taxon>Actinomycetota</taxon>
        <taxon>Actinomycetes</taxon>
        <taxon>Mycobacteriales</taxon>
        <taxon>Tsukamurellaceae</taxon>
        <taxon>Tsukamurella</taxon>
    </lineage>
</organism>